<evidence type="ECO:0000313" key="9">
    <source>
        <dbReference type="EMBL" id="AII07870.1"/>
    </source>
</evidence>
<feature type="domain" description="ABC transmembrane type-1" evidence="8">
    <location>
        <begin position="95"/>
        <end position="302"/>
    </location>
</feature>
<feature type="transmembrane region" description="Helical" evidence="7">
    <location>
        <begin position="285"/>
        <end position="309"/>
    </location>
</feature>
<name>A0A076EPB0_RHOOP</name>
<dbReference type="SUPFAM" id="SSF161098">
    <property type="entry name" value="MetI-like"/>
    <property type="match status" value="1"/>
</dbReference>
<keyword evidence="2 7" id="KW-0813">Transport</keyword>
<comment type="subcellular location">
    <subcellularLocation>
        <location evidence="1 7">Cell membrane</location>
        <topology evidence="1 7">Multi-pass membrane protein</topology>
    </subcellularLocation>
</comment>
<evidence type="ECO:0000256" key="2">
    <source>
        <dbReference type="ARBA" id="ARBA00022448"/>
    </source>
</evidence>
<dbReference type="RefSeq" id="WP_128640758.1">
    <property type="nucleotide sequence ID" value="NZ_CP008947.1"/>
</dbReference>
<evidence type="ECO:0000256" key="1">
    <source>
        <dbReference type="ARBA" id="ARBA00004651"/>
    </source>
</evidence>
<dbReference type="eggNOG" id="COG0601">
    <property type="taxonomic scope" value="Bacteria"/>
</dbReference>
<dbReference type="PANTHER" id="PTHR43163:SF3">
    <property type="entry name" value="PEPTIDE ABC TRANSPORTER PERMEASE PROTEIN"/>
    <property type="match status" value="1"/>
</dbReference>
<sequence>MVTYLARRLPSAVLVLFLASLLIFAILRLVPGSPEETLAGADASPEQLAAVRADLGLDRPLVAQYLSWLGSLFRFDLGRSYIVGGSIGDLIAYGAQNTVVLAASALLIAVVFALVVSTASVIFRNRVLDAVVTVNNSIAAALPIFITGTLLVLVFGILWPILPSGGTPPDGFLTRPDIAAQYLILPAITLAIPAGAALTRFLVEALHTELRQPYVVTAQSIGVSRRRIVLAHALPNALPSVLTVLGLTVGGLLGGAVLVESIFVWPGLGLLTEEAINSRDYPLVQVLLVLSVAVFVVLQLLTDVAHAWLDPRIRLGGQA</sequence>
<dbReference type="Gene3D" id="1.10.3720.10">
    <property type="entry name" value="MetI-like"/>
    <property type="match status" value="1"/>
</dbReference>
<dbReference type="InterPro" id="IPR045621">
    <property type="entry name" value="BPD_transp_1_N"/>
</dbReference>
<dbReference type="Proteomes" id="UP000028488">
    <property type="component" value="Chromosome"/>
</dbReference>
<organism evidence="9 10">
    <name type="scientific">Rhodococcus opacus</name>
    <name type="common">Nocardia opaca</name>
    <dbReference type="NCBI Taxonomy" id="37919"/>
    <lineage>
        <taxon>Bacteria</taxon>
        <taxon>Bacillati</taxon>
        <taxon>Actinomycetota</taxon>
        <taxon>Actinomycetes</taxon>
        <taxon>Mycobacteriales</taxon>
        <taxon>Nocardiaceae</taxon>
        <taxon>Rhodococcus</taxon>
    </lineage>
</organism>
<dbReference type="PROSITE" id="PS50928">
    <property type="entry name" value="ABC_TM1"/>
    <property type="match status" value="1"/>
</dbReference>
<feature type="transmembrane region" description="Helical" evidence="7">
    <location>
        <begin position="135"/>
        <end position="162"/>
    </location>
</feature>
<evidence type="ECO:0000256" key="4">
    <source>
        <dbReference type="ARBA" id="ARBA00022692"/>
    </source>
</evidence>
<gene>
    <name evidence="9" type="ORF">EP51_25820</name>
</gene>
<feature type="transmembrane region" description="Helical" evidence="7">
    <location>
        <begin position="182"/>
        <end position="203"/>
    </location>
</feature>
<dbReference type="GO" id="GO:0005886">
    <property type="term" value="C:plasma membrane"/>
    <property type="evidence" value="ECO:0007669"/>
    <property type="project" value="UniProtKB-SubCell"/>
</dbReference>
<dbReference type="PANTHER" id="PTHR43163">
    <property type="entry name" value="DIPEPTIDE TRANSPORT SYSTEM PERMEASE PROTEIN DPPB-RELATED"/>
    <property type="match status" value="1"/>
</dbReference>
<accession>A0A076EPB0</accession>
<protein>
    <submittedName>
        <fullName evidence="9">Peptide ABC transporter permease</fullName>
    </submittedName>
</protein>
<evidence type="ECO:0000256" key="6">
    <source>
        <dbReference type="ARBA" id="ARBA00023136"/>
    </source>
</evidence>
<feature type="transmembrane region" description="Helical" evidence="7">
    <location>
        <begin position="241"/>
        <end position="265"/>
    </location>
</feature>
<keyword evidence="3" id="KW-1003">Cell membrane</keyword>
<reference evidence="9 10" key="1">
    <citation type="submission" date="2014-07" db="EMBL/GenBank/DDBJ databases">
        <title>Genome Sequence of Rhodococcus opacus Strain R7, a Biodegrader of Mono- and Polycyclic Aromatic Hydrocarbons.</title>
        <authorList>
            <person name="Di Gennaro P."/>
            <person name="Zampolli J."/>
            <person name="Presti I."/>
            <person name="Cappelletti M."/>
            <person name="D'Ursi P."/>
            <person name="Orro A."/>
            <person name="Mezzelani A."/>
            <person name="Milanesi L."/>
        </authorList>
    </citation>
    <scope>NUCLEOTIDE SEQUENCE [LARGE SCALE GENOMIC DNA]</scope>
    <source>
        <strain evidence="9 10">R7</strain>
    </source>
</reference>
<evidence type="ECO:0000313" key="10">
    <source>
        <dbReference type="Proteomes" id="UP000028488"/>
    </source>
</evidence>
<dbReference type="AlphaFoldDB" id="A0A076EPB0"/>
<evidence type="ECO:0000259" key="8">
    <source>
        <dbReference type="PROSITE" id="PS50928"/>
    </source>
</evidence>
<dbReference type="Pfam" id="PF19300">
    <property type="entry name" value="BPD_transp_1_N"/>
    <property type="match status" value="1"/>
</dbReference>
<comment type="similarity">
    <text evidence="7">Belongs to the binding-protein-dependent transport system permease family.</text>
</comment>
<keyword evidence="5 7" id="KW-1133">Transmembrane helix</keyword>
<evidence type="ECO:0000256" key="3">
    <source>
        <dbReference type="ARBA" id="ARBA00022475"/>
    </source>
</evidence>
<feature type="transmembrane region" description="Helical" evidence="7">
    <location>
        <begin position="99"/>
        <end position="123"/>
    </location>
</feature>
<evidence type="ECO:0000256" key="5">
    <source>
        <dbReference type="ARBA" id="ARBA00022989"/>
    </source>
</evidence>
<evidence type="ECO:0000256" key="7">
    <source>
        <dbReference type="RuleBase" id="RU363032"/>
    </source>
</evidence>
<dbReference type="EMBL" id="CP008947">
    <property type="protein sequence ID" value="AII07870.1"/>
    <property type="molecule type" value="Genomic_DNA"/>
</dbReference>
<keyword evidence="6 7" id="KW-0472">Membrane</keyword>
<dbReference type="InterPro" id="IPR035906">
    <property type="entry name" value="MetI-like_sf"/>
</dbReference>
<dbReference type="GO" id="GO:0055085">
    <property type="term" value="P:transmembrane transport"/>
    <property type="evidence" value="ECO:0007669"/>
    <property type="project" value="InterPro"/>
</dbReference>
<feature type="transmembrane region" description="Helical" evidence="7">
    <location>
        <begin position="12"/>
        <end position="30"/>
    </location>
</feature>
<dbReference type="CDD" id="cd06261">
    <property type="entry name" value="TM_PBP2"/>
    <property type="match status" value="1"/>
</dbReference>
<keyword evidence="4 7" id="KW-0812">Transmembrane</keyword>
<dbReference type="Pfam" id="PF00528">
    <property type="entry name" value="BPD_transp_1"/>
    <property type="match status" value="1"/>
</dbReference>
<dbReference type="InterPro" id="IPR000515">
    <property type="entry name" value="MetI-like"/>
</dbReference>
<proteinExistence type="inferred from homology"/>